<feature type="repeat" description="PPR" evidence="3">
    <location>
        <begin position="250"/>
        <end position="284"/>
    </location>
</feature>
<protein>
    <recommendedName>
        <fullName evidence="6">Pentatricopeptide repeat-containing protein</fullName>
    </recommendedName>
</protein>
<feature type="repeat" description="PPR" evidence="3">
    <location>
        <begin position="146"/>
        <end position="180"/>
    </location>
</feature>
<evidence type="ECO:0000313" key="5">
    <source>
        <dbReference type="Proteomes" id="UP000583929"/>
    </source>
</evidence>
<evidence type="ECO:0000256" key="2">
    <source>
        <dbReference type="ARBA" id="ARBA00022737"/>
    </source>
</evidence>
<feature type="repeat" description="PPR" evidence="3">
    <location>
        <begin position="215"/>
        <end position="249"/>
    </location>
</feature>
<proteinExistence type="inferred from homology"/>
<feature type="repeat" description="PPR" evidence="3">
    <location>
        <begin position="355"/>
        <end position="389"/>
    </location>
</feature>
<dbReference type="Pfam" id="PF12854">
    <property type="entry name" value="PPR_1"/>
    <property type="match status" value="1"/>
</dbReference>
<dbReference type="Proteomes" id="UP000583929">
    <property type="component" value="Unassembled WGS sequence"/>
</dbReference>
<dbReference type="AlphaFoldDB" id="A0A7J6GXR3"/>
<dbReference type="Pfam" id="PF13041">
    <property type="entry name" value="PPR_2"/>
    <property type="match status" value="3"/>
</dbReference>
<comment type="similarity">
    <text evidence="1">Belongs to the PPR family. P subfamily.</text>
</comment>
<dbReference type="EMBL" id="JAATIQ010000077">
    <property type="protein sequence ID" value="KAF4387764.1"/>
    <property type="molecule type" value="Genomic_DNA"/>
</dbReference>
<name>A0A7J6GXR3_CANSA</name>
<dbReference type="SUPFAM" id="SSF48452">
    <property type="entry name" value="TPR-like"/>
    <property type="match status" value="1"/>
</dbReference>
<comment type="caution">
    <text evidence="4">The sequence shown here is derived from an EMBL/GenBank/DDBJ whole genome shotgun (WGS) entry which is preliminary data.</text>
</comment>
<dbReference type="NCBIfam" id="TIGR00756">
    <property type="entry name" value="PPR"/>
    <property type="match status" value="8"/>
</dbReference>
<evidence type="ECO:0000256" key="3">
    <source>
        <dbReference type="PROSITE-ProRule" id="PRU00708"/>
    </source>
</evidence>
<dbReference type="PROSITE" id="PS51375">
    <property type="entry name" value="PPR"/>
    <property type="match status" value="8"/>
</dbReference>
<dbReference type="PANTHER" id="PTHR47941">
    <property type="entry name" value="PENTATRICOPEPTIDE REPEAT-CONTAINING PROTEIN 3, MITOCHONDRIAL"/>
    <property type="match status" value="1"/>
</dbReference>
<accession>A0A7J6GXR3</accession>
<keyword evidence="5" id="KW-1185">Reference proteome</keyword>
<dbReference type="InterPro" id="IPR002885">
    <property type="entry name" value="PPR_rpt"/>
</dbReference>
<evidence type="ECO:0000313" key="4">
    <source>
        <dbReference type="EMBL" id="KAF4387764.1"/>
    </source>
</evidence>
<feature type="repeat" description="PPR" evidence="3">
    <location>
        <begin position="285"/>
        <end position="319"/>
    </location>
</feature>
<dbReference type="InterPro" id="IPR011990">
    <property type="entry name" value="TPR-like_helical_dom_sf"/>
</dbReference>
<feature type="repeat" description="PPR" evidence="3">
    <location>
        <begin position="425"/>
        <end position="460"/>
    </location>
</feature>
<evidence type="ECO:0008006" key="6">
    <source>
        <dbReference type="Google" id="ProtNLM"/>
    </source>
</evidence>
<gene>
    <name evidence="4" type="ORF">G4B88_004091</name>
</gene>
<keyword evidence="2" id="KW-0677">Repeat</keyword>
<dbReference type="Gene3D" id="1.25.40.10">
    <property type="entry name" value="Tetratricopeptide repeat domain"/>
    <property type="match status" value="4"/>
</dbReference>
<feature type="repeat" description="PPR" evidence="3">
    <location>
        <begin position="320"/>
        <end position="354"/>
    </location>
</feature>
<organism evidence="4 5">
    <name type="scientific">Cannabis sativa</name>
    <name type="common">Hemp</name>
    <name type="synonym">Marijuana</name>
    <dbReference type="NCBI Taxonomy" id="3483"/>
    <lineage>
        <taxon>Eukaryota</taxon>
        <taxon>Viridiplantae</taxon>
        <taxon>Streptophyta</taxon>
        <taxon>Embryophyta</taxon>
        <taxon>Tracheophyta</taxon>
        <taxon>Spermatophyta</taxon>
        <taxon>Magnoliopsida</taxon>
        <taxon>eudicotyledons</taxon>
        <taxon>Gunneridae</taxon>
        <taxon>Pentapetalae</taxon>
        <taxon>rosids</taxon>
        <taxon>fabids</taxon>
        <taxon>Rosales</taxon>
        <taxon>Cannabaceae</taxon>
        <taxon>Cannabis</taxon>
    </lineage>
</organism>
<dbReference type="Pfam" id="PF01535">
    <property type="entry name" value="PPR"/>
    <property type="match status" value="1"/>
</dbReference>
<reference evidence="4 5" key="1">
    <citation type="journal article" date="2020" name="bioRxiv">
        <title>Sequence and annotation of 42 cannabis genomes reveals extensive copy number variation in cannabinoid synthesis and pathogen resistance genes.</title>
        <authorList>
            <person name="Mckernan K.J."/>
            <person name="Helbert Y."/>
            <person name="Kane L.T."/>
            <person name="Ebling H."/>
            <person name="Zhang L."/>
            <person name="Liu B."/>
            <person name="Eaton Z."/>
            <person name="Mclaughlin S."/>
            <person name="Kingan S."/>
            <person name="Baybayan P."/>
            <person name="Concepcion G."/>
            <person name="Jordan M."/>
            <person name="Riva A."/>
            <person name="Barbazuk W."/>
            <person name="Harkins T."/>
        </authorList>
    </citation>
    <scope>NUCLEOTIDE SEQUENCE [LARGE SCALE GENOMIC DNA]</scope>
    <source>
        <strain evidence="5">cv. Jamaican Lion 4</strain>
        <tissue evidence="4">Leaf</tissue>
    </source>
</reference>
<evidence type="ECO:0000256" key="1">
    <source>
        <dbReference type="ARBA" id="ARBA00007626"/>
    </source>
</evidence>
<feature type="repeat" description="PPR" evidence="3">
    <location>
        <begin position="390"/>
        <end position="424"/>
    </location>
</feature>
<sequence>MQTKVNMAIRILSSKSIFLRSFVTTLKFSSGALQHYLRLPPSPPDIVNDVSRVLSDHRNPHDDLEHSLNTFSTHVSTTTVEQVLKRCKNLGFSAHRFFLWAKTIPGFQHSVESYHILVDVLGSSKQFAILWDLLIDMRESKCCEISPQIFRIVFRAYSRANLPRDAIRAFNRMIEFGIKPGVDDLDQLLYTLCKRKHVKHAHEFFDKIKGGFEPNVKTFSILIRGWGDVGDGNQARKVFDEMLETKCLVDVLAYNSYLEALCKGGNSDEAYKIFRGMPSNGIEPDACTYSVFIRAYCEANDIHSVFRVLDRMRKCSLLPNVFTYNCIIKKLLKNEKVEEAYELLDEMIEYGVKPDAWSYNAVLAFHCDHSEVNRALKLLSRMENDNCVPDRHSYNMVLKLLIRIGRFDRMAAVWENMSVKGYYPSASTYSVMIHGLCKKKGKLEEACKYFEMMVDEGIPPYSSTVEMLRNRLLGLGLLEQIEILACKMERSTSCSIQEFANAMRGNRPFKASRNEESEFESD</sequence>